<dbReference type="WBParaSite" id="HPBE_0002494501-mRNA-1">
    <property type="protein sequence ID" value="HPBE_0002494501-mRNA-1"/>
    <property type="gene ID" value="HPBE_0002494501"/>
</dbReference>
<accession>A0A183GQH5</accession>
<keyword evidence="2" id="KW-1185">Reference proteome</keyword>
<evidence type="ECO:0000313" key="2">
    <source>
        <dbReference type="Proteomes" id="UP000050761"/>
    </source>
</evidence>
<reference evidence="3" key="1">
    <citation type="submission" date="2019-09" db="UniProtKB">
        <authorList>
            <consortium name="WormBaseParasite"/>
        </authorList>
    </citation>
    <scope>IDENTIFICATION</scope>
</reference>
<evidence type="ECO:0000256" key="1">
    <source>
        <dbReference type="SAM" id="MobiDB-lite"/>
    </source>
</evidence>
<feature type="region of interest" description="Disordered" evidence="1">
    <location>
        <begin position="1"/>
        <end position="24"/>
    </location>
</feature>
<dbReference type="AlphaFoldDB" id="A0A183GQH5"/>
<protein>
    <submittedName>
        <fullName evidence="3">Gastrin domain-containing protein</fullName>
    </submittedName>
</protein>
<name>A0A183GQH5_HELPZ</name>
<sequence>LSASQKIGWSHAPDTQRRRGRQRVNTFSQSFWEVADDGCTLSRQDDLHGPAGSQPSESPATTQEGSAEDEERKNHQPQSFSSLGDGVGWVMRHREDATGLYGAQRQSRRRLLPSAELRTSGHLRIPTNPRLRLRGALPRLLEQEHLAIQHA</sequence>
<proteinExistence type="predicted"/>
<evidence type="ECO:0000313" key="3">
    <source>
        <dbReference type="WBParaSite" id="HPBE_0002494501-mRNA-1"/>
    </source>
</evidence>
<organism evidence="2 3">
    <name type="scientific">Heligmosomoides polygyrus</name>
    <name type="common">Parasitic roundworm</name>
    <dbReference type="NCBI Taxonomy" id="6339"/>
    <lineage>
        <taxon>Eukaryota</taxon>
        <taxon>Metazoa</taxon>
        <taxon>Ecdysozoa</taxon>
        <taxon>Nematoda</taxon>
        <taxon>Chromadorea</taxon>
        <taxon>Rhabditida</taxon>
        <taxon>Rhabditina</taxon>
        <taxon>Rhabditomorpha</taxon>
        <taxon>Strongyloidea</taxon>
        <taxon>Heligmosomidae</taxon>
        <taxon>Heligmosomoides</taxon>
    </lineage>
</organism>
<dbReference type="Proteomes" id="UP000050761">
    <property type="component" value="Unassembled WGS sequence"/>
</dbReference>
<feature type="compositionally biased region" description="Polar residues" evidence="1">
    <location>
        <begin position="53"/>
        <end position="65"/>
    </location>
</feature>
<feature type="region of interest" description="Disordered" evidence="1">
    <location>
        <begin position="38"/>
        <end position="87"/>
    </location>
</feature>